<reference evidence="13 14" key="1">
    <citation type="submission" date="2023-09" db="EMBL/GenBank/DDBJ databases">
        <title>Nesidiocoris tenuis whole genome shotgun sequence.</title>
        <authorList>
            <person name="Shibata T."/>
            <person name="Shimoda M."/>
            <person name="Kobayashi T."/>
            <person name="Uehara T."/>
        </authorList>
    </citation>
    <scope>NUCLEOTIDE SEQUENCE [LARGE SCALE GENOMIC DNA]</scope>
    <source>
        <strain evidence="13 14">Japan</strain>
    </source>
</reference>
<dbReference type="CDD" id="cd00044">
    <property type="entry name" value="CysPc"/>
    <property type="match status" value="1"/>
</dbReference>
<feature type="active site" evidence="8">
    <location>
        <position position="886"/>
    </location>
</feature>
<feature type="compositionally biased region" description="Polar residues" evidence="10">
    <location>
        <begin position="677"/>
        <end position="689"/>
    </location>
</feature>
<dbReference type="Gene3D" id="4.10.1060.10">
    <property type="entry name" value="Zinc finger, RanBP2-type"/>
    <property type="match status" value="1"/>
</dbReference>
<dbReference type="PANTHER" id="PTHR10183:SF382">
    <property type="entry name" value="CALPAIN-15"/>
    <property type="match status" value="1"/>
</dbReference>
<dbReference type="InterPro" id="IPR000169">
    <property type="entry name" value="Pept_cys_AS"/>
</dbReference>
<dbReference type="SMART" id="SM00547">
    <property type="entry name" value="ZnF_RBZ"/>
    <property type="match status" value="7"/>
</dbReference>
<dbReference type="Pfam" id="PF00641">
    <property type="entry name" value="Zn_ribbon_RanBP"/>
    <property type="match status" value="6"/>
</dbReference>
<evidence type="ECO:0000256" key="2">
    <source>
        <dbReference type="ARBA" id="ARBA00022670"/>
    </source>
</evidence>
<evidence type="ECO:0000256" key="1">
    <source>
        <dbReference type="ARBA" id="ARBA00007623"/>
    </source>
</evidence>
<keyword evidence="2 8" id="KW-0645">Protease</keyword>
<feature type="active site" evidence="8">
    <location>
        <position position="1050"/>
    </location>
</feature>
<sequence length="1396" mass="154059">MGSIASVFQWSCRSCALINSAERVSCGRCGRARDGREAPGGQSSSAVPSTSSGPNLVGSCGGALSPADFSPAALKDNQAEIEAIVAKENVLAFNYVESPIVCILNSCRNPADGRPESSFTSCLSVCEQSNIHNEIIQRSSSLPNFPRRWICKGCLLNNNSVITDCISCGANEMATPEIFVNDDEIQEKETNLNNILDNDCQEYPINKSPKRQSLSVYEKVKSKVSRSLSNGSVVHKKYTEPRRPSSLLVEKDVFGFENVDNNSNFGDGADCERGGDKQTWSCQRCTLYNSYESERCEVCETPRKSNLPVSTATPDSNKLTNSSVIIAFPEWNKCDLFKINGSHGQSPELWQKPVYRRSQSELLSNEVHHRSDISSCNVANRLSYTNPSESANNSKHCHRESVNNLNIQRSSSLNRPNFSKYVNDSGNSSRGLNANELISSDANGSSNAGSIIASCLNSPLNKLEHVDATGGDNAPASLDVLTATSNLERKWTCIKCSYAYNPFLSEKCDICSSIRTPPSLTEPSLITVTKNSVRYTSKKLENDSGNAASLNFPKKPDRDEKLLPFDCENKETEWTCRKCTLVNSSNSKVCVVCGGSKLKSVSLVCDMTLRKGEFWTCPQCTLRNPIGIHACQVCKAQNKTSSPLLLDVPNKNVPAPRSPSPRHGSSRPKHFQGVSGSGCSSAGQKQQKPVTRRHSSGATACRALARPKVSVTTSDAKTPSSSSSLDLAVDNAQKSWQCIHCTFENRTASPACEMCHSARRSGPVSASPCGSSPCAGGGPNQDGGGSSKAQKSELTENLRITEEKEALSKWESIVNYCKENQEPFVDDSFPPASKSLYYNPSDVKDNRVVRWLRPHQINTDSDSNLSWAVFRTPLPSDISQGVLGNCWLLSALAVLAEREDLVRKVMVMREYCPHGAYQVRLCKDGRWITVLVDDLLPCDKRGNLVYSQAKRKQLWVPLIEKAVAKIHGCYEALVSGRAIEGLATLTGAPCESVPLQPSSLPSEDELDKDLIWAQLLSSRQARYLMGASCGGGNMKVDEEEYQTKGLRPRHAYSVLDVRDLNGGIRLLRLRNPWGHYSWKGDWSDDSAIWTPQLREVLMPHGASDGVFWISFEDVLKYFDCIDICKVRSNGWNEVRRQGTLPPLSSVDHLSCVLLTVLEPTEAEFSLFQEGQRNSEKSQRSQLDLCVVVFRTRSPVNPSVGRLVEHSKRQVRGFVGCHKMLESNLYIVVCLAFNHWHTGIEDPANFPEYVLAIHSSKHLIVEPISPPAFILADAIISLTLTKGQRHEGREGMTAYYLTKGWAGLVVMVENRHENKWIHVKCDCQESYNVVSTRGELRTVDSVPPLHRQVIIVLTQLEGSCGFSIAHRLTHRLANSWDLHDWGQGSQHCPEIDKKVED</sequence>
<organism evidence="13 14">
    <name type="scientific">Nesidiocoris tenuis</name>
    <dbReference type="NCBI Taxonomy" id="355587"/>
    <lineage>
        <taxon>Eukaryota</taxon>
        <taxon>Metazoa</taxon>
        <taxon>Ecdysozoa</taxon>
        <taxon>Arthropoda</taxon>
        <taxon>Hexapoda</taxon>
        <taxon>Insecta</taxon>
        <taxon>Pterygota</taxon>
        <taxon>Neoptera</taxon>
        <taxon>Paraneoptera</taxon>
        <taxon>Hemiptera</taxon>
        <taxon>Heteroptera</taxon>
        <taxon>Panheteroptera</taxon>
        <taxon>Cimicomorpha</taxon>
        <taxon>Miridae</taxon>
        <taxon>Dicyphina</taxon>
        <taxon>Nesidiocoris</taxon>
    </lineage>
</organism>
<evidence type="ECO:0000259" key="11">
    <source>
        <dbReference type="PROSITE" id="PS50199"/>
    </source>
</evidence>
<evidence type="ECO:0000256" key="10">
    <source>
        <dbReference type="SAM" id="MobiDB-lite"/>
    </source>
</evidence>
<dbReference type="PANTHER" id="PTHR10183">
    <property type="entry name" value="CALPAIN"/>
    <property type="match status" value="1"/>
</dbReference>
<dbReference type="InterPro" id="IPR036443">
    <property type="entry name" value="Znf_RanBP2_sf"/>
</dbReference>
<evidence type="ECO:0000256" key="4">
    <source>
        <dbReference type="ARBA" id="ARBA00022771"/>
    </source>
</evidence>
<keyword evidence="4 9" id="KW-0863">Zinc-finger</keyword>
<feature type="domain" description="RanBP2-type" evidence="11">
    <location>
        <begin position="273"/>
        <end position="305"/>
    </location>
</feature>
<evidence type="ECO:0000256" key="6">
    <source>
        <dbReference type="ARBA" id="ARBA00022807"/>
    </source>
</evidence>
<evidence type="ECO:0000256" key="7">
    <source>
        <dbReference type="ARBA" id="ARBA00022833"/>
    </source>
</evidence>
<dbReference type="SUPFAM" id="SSF90209">
    <property type="entry name" value="Ran binding protein zinc finger-like"/>
    <property type="match status" value="2"/>
</dbReference>
<keyword evidence="7" id="KW-0862">Zinc</keyword>
<dbReference type="SMART" id="SM00230">
    <property type="entry name" value="CysPc"/>
    <property type="match status" value="1"/>
</dbReference>
<gene>
    <name evidence="13" type="ORF">NTJ_03095</name>
</gene>
<feature type="domain" description="RanBP2-type" evidence="11">
    <location>
        <begin position="570"/>
        <end position="599"/>
    </location>
</feature>
<evidence type="ECO:0000313" key="14">
    <source>
        <dbReference type="Proteomes" id="UP001307889"/>
    </source>
</evidence>
<keyword evidence="3" id="KW-0479">Metal-binding</keyword>
<dbReference type="Proteomes" id="UP001307889">
    <property type="component" value="Chromosome 2"/>
</dbReference>
<dbReference type="InterPro" id="IPR001300">
    <property type="entry name" value="Peptidase_C2_calpain_cat"/>
</dbReference>
<feature type="active site" evidence="8">
    <location>
        <position position="1071"/>
    </location>
</feature>
<keyword evidence="6 8" id="KW-0788">Thiol protease</keyword>
<feature type="region of interest" description="Disordered" evidence="10">
    <location>
        <begin position="766"/>
        <end position="793"/>
    </location>
</feature>
<dbReference type="PROSITE" id="PS00139">
    <property type="entry name" value="THIOL_PROTEASE_CYS"/>
    <property type="match status" value="1"/>
</dbReference>
<dbReference type="Gene3D" id="2.30.30.380">
    <property type="entry name" value="Zn-finger domain of Sec23/24"/>
    <property type="match status" value="2"/>
</dbReference>
<evidence type="ECO:0000259" key="12">
    <source>
        <dbReference type="PROSITE" id="PS50203"/>
    </source>
</evidence>
<keyword evidence="5 8" id="KW-0378">Hydrolase</keyword>
<dbReference type="SUPFAM" id="SSF54001">
    <property type="entry name" value="Cysteine proteinases"/>
    <property type="match status" value="1"/>
</dbReference>
<dbReference type="InterPro" id="IPR038765">
    <property type="entry name" value="Papain-like_cys_pep_sf"/>
</dbReference>
<keyword evidence="14" id="KW-1185">Reference proteome</keyword>
<dbReference type="InterPro" id="IPR022684">
    <property type="entry name" value="Calpain_cysteine_protease"/>
</dbReference>
<feature type="domain" description="RanBP2-type" evidence="11">
    <location>
        <begin position="1"/>
        <end position="35"/>
    </location>
</feature>
<dbReference type="EMBL" id="AP028910">
    <property type="protein sequence ID" value="BES90287.1"/>
    <property type="molecule type" value="Genomic_DNA"/>
</dbReference>
<evidence type="ECO:0000313" key="13">
    <source>
        <dbReference type="EMBL" id="BES90287.1"/>
    </source>
</evidence>
<feature type="compositionally biased region" description="Gly residues" evidence="10">
    <location>
        <begin position="775"/>
        <end position="786"/>
    </location>
</feature>
<feature type="region of interest" description="Disordered" evidence="10">
    <location>
        <begin position="34"/>
        <end position="54"/>
    </location>
</feature>
<evidence type="ECO:0000256" key="5">
    <source>
        <dbReference type="ARBA" id="ARBA00022801"/>
    </source>
</evidence>
<feature type="domain" description="Calpain catalytic" evidence="12">
    <location>
        <begin position="823"/>
        <end position="1127"/>
    </location>
</feature>
<protein>
    <submittedName>
        <fullName evidence="13">CysPc</fullName>
    </submittedName>
</protein>
<proteinExistence type="inferred from homology"/>
<dbReference type="Pfam" id="PF00648">
    <property type="entry name" value="Peptidase_C2"/>
    <property type="match status" value="1"/>
</dbReference>
<feature type="domain" description="RanBP2-type" evidence="11">
    <location>
        <begin position="610"/>
        <end position="640"/>
    </location>
</feature>
<dbReference type="PROSITE" id="PS50203">
    <property type="entry name" value="CALPAIN_CAT"/>
    <property type="match status" value="1"/>
</dbReference>
<evidence type="ECO:0000256" key="8">
    <source>
        <dbReference type="PROSITE-ProRule" id="PRU00239"/>
    </source>
</evidence>
<name>A0ABN7AGA0_9HEMI</name>
<dbReference type="PROSITE" id="PS50199">
    <property type="entry name" value="ZF_RANBP2_2"/>
    <property type="match status" value="5"/>
</dbReference>
<dbReference type="PROSITE" id="PS01358">
    <property type="entry name" value="ZF_RANBP2_1"/>
    <property type="match status" value="6"/>
</dbReference>
<comment type="similarity">
    <text evidence="1">Belongs to the peptidase C2 family.</text>
</comment>
<accession>A0ABN7AGA0</accession>
<dbReference type="InterPro" id="IPR001876">
    <property type="entry name" value="Znf_RanBP2"/>
</dbReference>
<feature type="region of interest" description="Disordered" evidence="10">
    <location>
        <begin position="645"/>
        <end position="703"/>
    </location>
</feature>
<evidence type="ECO:0000256" key="3">
    <source>
        <dbReference type="ARBA" id="ARBA00022723"/>
    </source>
</evidence>
<evidence type="ECO:0000256" key="9">
    <source>
        <dbReference type="PROSITE-ProRule" id="PRU00322"/>
    </source>
</evidence>
<dbReference type="Gene3D" id="3.90.70.10">
    <property type="entry name" value="Cysteine proteinases"/>
    <property type="match status" value="1"/>
</dbReference>
<feature type="domain" description="RanBP2-type" evidence="11">
    <location>
        <begin position="732"/>
        <end position="761"/>
    </location>
</feature>
<dbReference type="PRINTS" id="PR00704">
    <property type="entry name" value="CALPAIN"/>
</dbReference>
<feature type="compositionally biased region" description="Low complexity" evidence="10">
    <location>
        <begin position="43"/>
        <end position="52"/>
    </location>
</feature>